<evidence type="ECO:0000256" key="1">
    <source>
        <dbReference type="ARBA" id="ARBA00007769"/>
    </source>
</evidence>
<dbReference type="SMART" id="SM01329">
    <property type="entry name" value="Iso_dh"/>
    <property type="match status" value="1"/>
</dbReference>
<dbReference type="InterPro" id="IPR024084">
    <property type="entry name" value="IsoPropMal-DH-like_dom"/>
</dbReference>
<dbReference type="GO" id="GO:0051287">
    <property type="term" value="F:NAD binding"/>
    <property type="evidence" value="ECO:0007669"/>
    <property type="project" value="InterPro"/>
</dbReference>
<reference evidence="4 5" key="1">
    <citation type="submission" date="2019-03" db="EMBL/GenBank/DDBJ databases">
        <title>Genomic Encyclopedia of Type Strains, Phase IV (KMG-IV): sequencing the most valuable type-strain genomes for metagenomic binning, comparative biology and taxonomic classification.</title>
        <authorList>
            <person name="Goeker M."/>
        </authorList>
    </citation>
    <scope>NUCLEOTIDE SEQUENCE [LARGE SCALE GENOMIC DNA]</scope>
    <source>
        <strain evidence="4 5">DSM 102940</strain>
    </source>
</reference>
<dbReference type="PANTHER" id="PTHR11835">
    <property type="entry name" value="DECARBOXYLATING DEHYDROGENASES-ISOCITRATE, ISOPROPYLMALATE, TARTRATE"/>
    <property type="match status" value="1"/>
</dbReference>
<keyword evidence="2" id="KW-0560">Oxidoreductase</keyword>
<dbReference type="PANTHER" id="PTHR11835:SF34">
    <property type="entry name" value="ISOCITRATE DEHYDROGENASE [NAD] SUBUNIT ALPHA, MITOCHONDRIAL"/>
    <property type="match status" value="1"/>
</dbReference>
<feature type="domain" description="Isopropylmalate dehydrogenase-like" evidence="3">
    <location>
        <begin position="3"/>
        <end position="327"/>
    </location>
</feature>
<dbReference type="Proteomes" id="UP000294919">
    <property type="component" value="Unassembled WGS sequence"/>
</dbReference>
<dbReference type="GO" id="GO:0004449">
    <property type="term" value="F:isocitrate dehydrogenase (NAD+) activity"/>
    <property type="evidence" value="ECO:0007669"/>
    <property type="project" value="TreeGrafter"/>
</dbReference>
<protein>
    <submittedName>
        <fullName evidence="4">Isocitrate dehydrogenase (NAD+)</fullName>
    </submittedName>
</protein>
<accession>A0A4R2KA14</accession>
<evidence type="ECO:0000259" key="3">
    <source>
        <dbReference type="SMART" id="SM01329"/>
    </source>
</evidence>
<proteinExistence type="inferred from homology"/>
<dbReference type="PROSITE" id="PS00470">
    <property type="entry name" value="IDH_IMDH"/>
    <property type="match status" value="1"/>
</dbReference>
<sequence length="337" mass="36287">MYNITLIPGDGIGPEVVSAAKKIVEATGLNVNWDIVNAGADVYKKTGVLVPDEVYESIEKNKIALKGPITTPIGSGFRSINVMLRKKYNLFSNIRPVKTIPGTDSPFKNIDLIIFRENTEGLYSGIEKKHSENVAEATKIVTSAASLNIINEAFAYARKNNKKKVTVVHKANIMKLTDGLFLDCAREVSKNYPEILLDEVIVDNMCMQLVMNPSQFEVIVTTNLYGDILSDLCAGLVGGLGLVPGANIGENMAIFEAVHGSAPDIAGKNVANPTAIILSAAMMLNYLGEKEKSNLIIDAVIEVIGEGKFLTKDLGGIAHTADITNAIIGKIQTLKNL</sequence>
<comment type="similarity">
    <text evidence="1">Belongs to the isocitrate and isopropylmalate dehydrogenases family.</text>
</comment>
<comment type="caution">
    <text evidence="4">The sequence shown here is derived from an EMBL/GenBank/DDBJ whole genome shotgun (WGS) entry which is preliminary data.</text>
</comment>
<evidence type="ECO:0000256" key="2">
    <source>
        <dbReference type="ARBA" id="ARBA00023002"/>
    </source>
</evidence>
<dbReference type="AlphaFoldDB" id="A0A4R2KA14"/>
<dbReference type="FunFam" id="3.40.718.10:FF:000014">
    <property type="entry name" value="Isocitrate dehydrogenase (NAD(+))"/>
    <property type="match status" value="1"/>
</dbReference>
<evidence type="ECO:0000313" key="5">
    <source>
        <dbReference type="Proteomes" id="UP000294919"/>
    </source>
</evidence>
<dbReference type="InterPro" id="IPR019818">
    <property type="entry name" value="IsoCit/isopropylmalate_DH_CS"/>
</dbReference>
<evidence type="ECO:0000313" key="4">
    <source>
        <dbReference type="EMBL" id="TCO68992.1"/>
    </source>
</evidence>
<dbReference type="Pfam" id="PF00180">
    <property type="entry name" value="Iso_dh"/>
    <property type="match status" value="1"/>
</dbReference>
<dbReference type="RefSeq" id="WP_132247868.1">
    <property type="nucleotide sequence ID" value="NZ_SLWV01000036.1"/>
</dbReference>
<dbReference type="GO" id="GO:0006102">
    <property type="term" value="P:isocitrate metabolic process"/>
    <property type="evidence" value="ECO:0007669"/>
    <property type="project" value="TreeGrafter"/>
</dbReference>
<dbReference type="GO" id="GO:0000287">
    <property type="term" value="F:magnesium ion binding"/>
    <property type="evidence" value="ECO:0007669"/>
    <property type="project" value="InterPro"/>
</dbReference>
<name>A0A4R2KA14_9FIRM</name>
<dbReference type="SUPFAM" id="SSF53659">
    <property type="entry name" value="Isocitrate/Isopropylmalate dehydrogenase-like"/>
    <property type="match status" value="1"/>
</dbReference>
<keyword evidence="5" id="KW-1185">Reference proteome</keyword>
<dbReference type="Gene3D" id="3.40.718.10">
    <property type="entry name" value="Isopropylmalate Dehydrogenase"/>
    <property type="match status" value="1"/>
</dbReference>
<dbReference type="OrthoDB" id="9806254at2"/>
<dbReference type="GO" id="GO:0006099">
    <property type="term" value="P:tricarboxylic acid cycle"/>
    <property type="evidence" value="ECO:0007669"/>
    <property type="project" value="TreeGrafter"/>
</dbReference>
<gene>
    <name evidence="4" type="ORF">EV214_13618</name>
</gene>
<organism evidence="4 5">
    <name type="scientific">Marinisporobacter balticus</name>
    <dbReference type="NCBI Taxonomy" id="2018667"/>
    <lineage>
        <taxon>Bacteria</taxon>
        <taxon>Bacillati</taxon>
        <taxon>Bacillota</taxon>
        <taxon>Clostridia</taxon>
        <taxon>Peptostreptococcales</taxon>
        <taxon>Thermotaleaceae</taxon>
        <taxon>Marinisporobacter</taxon>
    </lineage>
</organism>
<dbReference type="EMBL" id="SLWV01000036">
    <property type="protein sequence ID" value="TCO68992.1"/>
    <property type="molecule type" value="Genomic_DNA"/>
</dbReference>